<evidence type="ECO:0000313" key="2">
    <source>
        <dbReference type="Proteomes" id="UP000008177"/>
    </source>
</evidence>
<dbReference type="EMBL" id="FQ790359">
    <property type="protein sequence ID" value="CCD56368.1"/>
    <property type="molecule type" value="Genomic_DNA"/>
</dbReference>
<gene>
    <name evidence="1" type="ORF">BofuT4_uP149780.1</name>
</gene>
<sequence>MSFGCWAGVETKRIVMHTCELKLEVQIRGLRPNSCPKTHIHDHTPDLQEEPLAFTAAVVNAKIITHYPYCA</sequence>
<dbReference type="AlphaFoldDB" id="G2YXD0"/>
<protein>
    <submittedName>
        <fullName evidence="1">Uncharacterized protein</fullName>
    </submittedName>
</protein>
<accession>G2YXD0</accession>
<dbReference type="HOGENOM" id="CLU_2739751_0_0_1"/>
<proteinExistence type="predicted"/>
<name>G2YXD0_BOTF4</name>
<dbReference type="InParanoid" id="G2YXD0"/>
<dbReference type="Proteomes" id="UP000008177">
    <property type="component" value="Unplaced contigs"/>
</dbReference>
<reference evidence="2" key="1">
    <citation type="journal article" date="2011" name="PLoS Genet.">
        <title>Genomic analysis of the necrotrophic fungal pathogens Sclerotinia sclerotiorum and Botrytis cinerea.</title>
        <authorList>
            <person name="Amselem J."/>
            <person name="Cuomo C.A."/>
            <person name="van Kan J.A."/>
            <person name="Viaud M."/>
            <person name="Benito E.P."/>
            <person name="Couloux A."/>
            <person name="Coutinho P.M."/>
            <person name="de Vries R.P."/>
            <person name="Dyer P.S."/>
            <person name="Fillinger S."/>
            <person name="Fournier E."/>
            <person name="Gout L."/>
            <person name="Hahn M."/>
            <person name="Kohn L."/>
            <person name="Lapalu N."/>
            <person name="Plummer K.M."/>
            <person name="Pradier J.M."/>
            <person name="Quevillon E."/>
            <person name="Sharon A."/>
            <person name="Simon A."/>
            <person name="ten Have A."/>
            <person name="Tudzynski B."/>
            <person name="Tudzynski P."/>
            <person name="Wincker P."/>
            <person name="Andrew M."/>
            <person name="Anthouard V."/>
            <person name="Beever R.E."/>
            <person name="Beffa R."/>
            <person name="Benoit I."/>
            <person name="Bouzid O."/>
            <person name="Brault B."/>
            <person name="Chen Z."/>
            <person name="Choquer M."/>
            <person name="Collemare J."/>
            <person name="Cotton P."/>
            <person name="Danchin E.G."/>
            <person name="Da Silva C."/>
            <person name="Gautier A."/>
            <person name="Giraud C."/>
            <person name="Giraud T."/>
            <person name="Gonzalez C."/>
            <person name="Grossetete S."/>
            <person name="Guldener U."/>
            <person name="Henrissat B."/>
            <person name="Howlett B.J."/>
            <person name="Kodira C."/>
            <person name="Kretschmer M."/>
            <person name="Lappartient A."/>
            <person name="Leroch M."/>
            <person name="Levis C."/>
            <person name="Mauceli E."/>
            <person name="Neuveglise C."/>
            <person name="Oeser B."/>
            <person name="Pearson M."/>
            <person name="Poulain J."/>
            <person name="Poussereau N."/>
            <person name="Quesneville H."/>
            <person name="Rascle C."/>
            <person name="Schumacher J."/>
            <person name="Segurens B."/>
            <person name="Sexton A."/>
            <person name="Silva E."/>
            <person name="Sirven C."/>
            <person name="Soanes D.M."/>
            <person name="Talbot N.J."/>
            <person name="Templeton M."/>
            <person name="Yandava C."/>
            <person name="Yarden O."/>
            <person name="Zeng Q."/>
            <person name="Rollins J.A."/>
            <person name="Lebrun M.H."/>
            <person name="Dickman M."/>
        </authorList>
    </citation>
    <scope>NUCLEOTIDE SEQUENCE [LARGE SCALE GENOMIC DNA]</scope>
    <source>
        <strain evidence="2">T4</strain>
    </source>
</reference>
<evidence type="ECO:0000313" key="1">
    <source>
        <dbReference type="EMBL" id="CCD56368.1"/>
    </source>
</evidence>
<organism evidence="1 2">
    <name type="scientific">Botryotinia fuckeliana (strain T4)</name>
    <name type="common">Noble rot fungus</name>
    <name type="synonym">Botrytis cinerea</name>
    <dbReference type="NCBI Taxonomy" id="999810"/>
    <lineage>
        <taxon>Eukaryota</taxon>
        <taxon>Fungi</taxon>
        <taxon>Dikarya</taxon>
        <taxon>Ascomycota</taxon>
        <taxon>Pezizomycotina</taxon>
        <taxon>Leotiomycetes</taxon>
        <taxon>Helotiales</taxon>
        <taxon>Sclerotiniaceae</taxon>
        <taxon>Botrytis</taxon>
    </lineage>
</organism>